<gene>
    <name evidence="3" type="primary">Tdpoz3_20</name>
    <name evidence="3" type="ORF">AVEN_229517_1</name>
</gene>
<dbReference type="PANTHER" id="PTHR24413">
    <property type="entry name" value="SPECKLE-TYPE POZ PROTEIN"/>
    <property type="match status" value="1"/>
</dbReference>
<evidence type="ECO:0000259" key="2">
    <source>
        <dbReference type="PROSITE" id="PS50144"/>
    </source>
</evidence>
<dbReference type="Gene3D" id="2.60.210.10">
    <property type="entry name" value="Apoptosis, Tumor Necrosis Factor Receptor Associated Protein 2, Chain A"/>
    <property type="match status" value="1"/>
</dbReference>
<protein>
    <submittedName>
        <fullName evidence="3">TD and POZ domain-containing protein 3</fullName>
    </submittedName>
</protein>
<dbReference type="InterPro" id="IPR000210">
    <property type="entry name" value="BTB/POZ_dom"/>
</dbReference>
<feature type="domain" description="BTB" evidence="1">
    <location>
        <begin position="327"/>
        <end position="394"/>
    </location>
</feature>
<dbReference type="GO" id="GO:0030163">
    <property type="term" value="P:protein catabolic process"/>
    <property type="evidence" value="ECO:0007669"/>
    <property type="project" value="UniProtKB-ARBA"/>
</dbReference>
<dbReference type="Gene3D" id="1.25.40.420">
    <property type="match status" value="1"/>
</dbReference>
<dbReference type="InterPro" id="IPR008974">
    <property type="entry name" value="TRAF-like"/>
</dbReference>
<dbReference type="PROSITE" id="PS50097">
    <property type="entry name" value="BTB"/>
    <property type="match status" value="1"/>
</dbReference>
<feature type="domain" description="MATH" evidence="2">
    <location>
        <begin position="7"/>
        <end position="130"/>
    </location>
</feature>
<accession>A0A4Y2EGQ2</accession>
<dbReference type="OrthoDB" id="6359816at2759"/>
<dbReference type="Pfam" id="PF00651">
    <property type="entry name" value="BTB"/>
    <property type="match status" value="1"/>
</dbReference>
<dbReference type="SMART" id="SM00225">
    <property type="entry name" value="BTB"/>
    <property type="match status" value="1"/>
</dbReference>
<keyword evidence="4" id="KW-1185">Reference proteome</keyword>
<name>A0A4Y2EGQ2_ARAVE</name>
<dbReference type="Proteomes" id="UP000499080">
    <property type="component" value="Unassembled WGS sequence"/>
</dbReference>
<dbReference type="InterPro" id="IPR011333">
    <property type="entry name" value="SKP1/BTB/POZ_sf"/>
</dbReference>
<dbReference type="InterPro" id="IPR002083">
    <property type="entry name" value="MATH/TRAF_dom"/>
</dbReference>
<dbReference type="SUPFAM" id="SSF54695">
    <property type="entry name" value="POZ domain"/>
    <property type="match status" value="1"/>
</dbReference>
<dbReference type="AlphaFoldDB" id="A0A4Y2EGQ2"/>
<evidence type="ECO:0000259" key="1">
    <source>
        <dbReference type="PROSITE" id="PS50097"/>
    </source>
</evidence>
<evidence type="ECO:0000313" key="3">
    <source>
        <dbReference type="EMBL" id="GBM28333.1"/>
    </source>
</evidence>
<comment type="caution">
    <text evidence="3">The sequence shown here is derived from an EMBL/GenBank/DDBJ whole genome shotgun (WGS) entry which is preliminary data.</text>
</comment>
<dbReference type="PROSITE" id="PS50144">
    <property type="entry name" value="MATH"/>
    <property type="match status" value="1"/>
</dbReference>
<evidence type="ECO:0000313" key="4">
    <source>
        <dbReference type="Proteomes" id="UP000499080"/>
    </source>
</evidence>
<proteinExistence type="predicted"/>
<sequence>MSSERKCFTFTWTVENISCCWQKKSEFLDSPVFMINALQGSKYRLTLSPRGDIHDNYIGFYLVSQGDGPHARIDCELAFLSKEGSVLTSLKQEDCVRCAGYGRFKDRKGVFAVDKSIYLPEDKLTARCRIWKSEGEMTKDVQCFARTRICIGRESFLWNIKNFSSLQKEDKCSYQIKSVLDNELLMTFDLSLENPYTDEDSINIQLVSENDKIKYFALHLIPLNCFGSANMSIRKEFLFYKPNRPKLLSLPFTKNDLTANDVLFFRCECTYSTGKIFEEIENVVYDCDSLQTSFSDNHFLDERNSLSVSKHILIENLKSLFYDSILSDIKLKTCTKTYLAHKNILSARSPVFKAMFSNKRKGNFNECVDIQDLDNDLVYRMLQYVYTAKIEDLQWGTACKLYRTADKYEILALRDECSAFLKSNLCQNKACEVLILANDHQDEDLKTSVQDFIINHNVVNSVEWKQLMKTHLKLAADTMHLQIQRKTLKFPESKFSTIDFAFRSGSKRNPSTYPGFESTDTKTASASPALNKSLSEEAFQPSFSRFLFESSNRRIPSESFGLNNGKGD</sequence>
<dbReference type="SUPFAM" id="SSF49599">
    <property type="entry name" value="TRAF domain-like"/>
    <property type="match status" value="1"/>
</dbReference>
<dbReference type="Gene3D" id="3.30.710.10">
    <property type="entry name" value="Potassium Channel Kv1.1, Chain A"/>
    <property type="match status" value="1"/>
</dbReference>
<dbReference type="EMBL" id="BGPR01000609">
    <property type="protein sequence ID" value="GBM28333.1"/>
    <property type="molecule type" value="Genomic_DNA"/>
</dbReference>
<reference evidence="3 4" key="1">
    <citation type="journal article" date="2019" name="Sci. Rep.">
        <title>Orb-weaving spider Araneus ventricosus genome elucidates the spidroin gene catalogue.</title>
        <authorList>
            <person name="Kono N."/>
            <person name="Nakamura H."/>
            <person name="Ohtoshi R."/>
            <person name="Moran D.A.P."/>
            <person name="Shinohara A."/>
            <person name="Yoshida Y."/>
            <person name="Fujiwara M."/>
            <person name="Mori M."/>
            <person name="Tomita M."/>
            <person name="Arakawa K."/>
        </authorList>
    </citation>
    <scope>NUCLEOTIDE SEQUENCE [LARGE SCALE GENOMIC DNA]</scope>
</reference>
<organism evidence="3 4">
    <name type="scientific">Araneus ventricosus</name>
    <name type="common">Orbweaver spider</name>
    <name type="synonym">Epeira ventricosa</name>
    <dbReference type="NCBI Taxonomy" id="182803"/>
    <lineage>
        <taxon>Eukaryota</taxon>
        <taxon>Metazoa</taxon>
        <taxon>Ecdysozoa</taxon>
        <taxon>Arthropoda</taxon>
        <taxon>Chelicerata</taxon>
        <taxon>Arachnida</taxon>
        <taxon>Araneae</taxon>
        <taxon>Araneomorphae</taxon>
        <taxon>Entelegynae</taxon>
        <taxon>Araneoidea</taxon>
        <taxon>Araneidae</taxon>
        <taxon>Araneus</taxon>
    </lineage>
</organism>